<dbReference type="PRINTS" id="PR00260">
    <property type="entry name" value="CHEMTRNSDUCR"/>
</dbReference>
<dbReference type="FunFam" id="1.10.287.950:FF:000001">
    <property type="entry name" value="Methyl-accepting chemotaxis sensory transducer"/>
    <property type="match status" value="1"/>
</dbReference>
<name>A0A1H2EJJ8_9GAMM</name>
<sequence length="537" mass="57004">MGNDPLATAQEYVLQDDEFLISRTDLKGRITYANPAFVAVSGFDYAELLGADHNIVRHPDMPAAAFANLWQTIAAGQLWRGLVMNRRKSGEFYWVDASVLPYYEDGVHTGYASIRVKAAREEIARAQSAYPAIARGERGAMQLDRGQLVHGGLLGRLERLHLGSLKARLVYLTAACAATLAGSGLLALNGLASGDPDLQRTLLGAQWGLIGGGSLLAVWLGIGTARAILRPLDESVRFVEQLTTGNIGLRFKDLQRNELGELERLLDTLRKSLSGIVLDIHASIDRVAGATRGMAEGNLDLSARTEQQAAALQQTAASIEQITATVQQSAQHTREAGDLAGRAVDTVEQSGAVMGEVVATMERITGGAAQMDRVIGSIETLAFQTNLLALNASIEAAKAGEQGSGFAVIAREVRTLAQRTAVATEEVRALIEGSATVIESGAEQVRQAEHTLHEVVGAVTQLNVIMAELAGAAEEQGSGIAQVGQAVGQMDRVTQENAALVQQSAHLARRLDAQGAELEQALEFFGSVAGTPAGRRH</sequence>
<evidence type="ECO:0000259" key="11">
    <source>
        <dbReference type="PROSITE" id="PS50112"/>
    </source>
</evidence>
<dbReference type="EMBL" id="LT629780">
    <property type="protein sequence ID" value="SDT95254.1"/>
    <property type="molecule type" value="Genomic_DNA"/>
</dbReference>
<dbReference type="GO" id="GO:0006935">
    <property type="term" value="P:chemotaxis"/>
    <property type="evidence" value="ECO:0007669"/>
    <property type="project" value="InterPro"/>
</dbReference>
<feature type="domain" description="Methyl-accepting transducer" evidence="10">
    <location>
        <begin position="283"/>
        <end position="512"/>
    </location>
</feature>
<dbReference type="Gene3D" id="3.30.450.20">
    <property type="entry name" value="PAS domain"/>
    <property type="match status" value="1"/>
</dbReference>
<evidence type="ECO:0000256" key="1">
    <source>
        <dbReference type="ARBA" id="ARBA00004141"/>
    </source>
</evidence>
<evidence type="ECO:0000256" key="2">
    <source>
        <dbReference type="ARBA" id="ARBA00022481"/>
    </source>
</evidence>
<comment type="subcellular location">
    <subcellularLocation>
        <location evidence="1">Membrane</location>
        <topology evidence="1">Multi-pass membrane protein</topology>
    </subcellularLocation>
</comment>
<dbReference type="GO" id="GO:0007165">
    <property type="term" value="P:signal transduction"/>
    <property type="evidence" value="ECO:0007669"/>
    <property type="project" value="UniProtKB-KW"/>
</dbReference>
<reference evidence="14" key="1">
    <citation type="submission" date="2016-10" db="EMBL/GenBank/DDBJ databases">
        <authorList>
            <person name="Varghese N."/>
            <person name="Submissions S."/>
        </authorList>
    </citation>
    <scope>NUCLEOTIDE SEQUENCE [LARGE SCALE GENOMIC DNA]</scope>
    <source>
        <strain evidence="14">CCTCC 2012022</strain>
    </source>
</reference>
<dbReference type="AlphaFoldDB" id="A0A1H2EJJ8"/>
<dbReference type="RefSeq" id="WP_162274130.1">
    <property type="nucleotide sequence ID" value="NZ_LT629780.1"/>
</dbReference>
<evidence type="ECO:0000313" key="13">
    <source>
        <dbReference type="EMBL" id="SDT95254.1"/>
    </source>
</evidence>
<dbReference type="Pfam" id="PF00015">
    <property type="entry name" value="MCPsignal"/>
    <property type="match status" value="1"/>
</dbReference>
<keyword evidence="3 9" id="KW-0812">Transmembrane</keyword>
<dbReference type="PROSITE" id="PS50111">
    <property type="entry name" value="CHEMOTAXIS_TRANSDUC_2"/>
    <property type="match status" value="1"/>
</dbReference>
<dbReference type="CDD" id="cd00130">
    <property type="entry name" value="PAS"/>
    <property type="match status" value="1"/>
</dbReference>
<dbReference type="PANTHER" id="PTHR43531">
    <property type="entry name" value="PROTEIN ICFG"/>
    <property type="match status" value="1"/>
</dbReference>
<dbReference type="InterPro" id="IPR013655">
    <property type="entry name" value="PAS_fold_3"/>
</dbReference>
<evidence type="ECO:0000313" key="14">
    <source>
        <dbReference type="Proteomes" id="UP000243063"/>
    </source>
</evidence>
<dbReference type="PROSITE" id="PS50112">
    <property type="entry name" value="PAS"/>
    <property type="match status" value="1"/>
</dbReference>
<dbReference type="PROSITE" id="PS50885">
    <property type="entry name" value="HAMP"/>
    <property type="match status" value="1"/>
</dbReference>
<evidence type="ECO:0000256" key="6">
    <source>
        <dbReference type="ARBA" id="ARBA00023224"/>
    </source>
</evidence>
<dbReference type="SUPFAM" id="SSF58104">
    <property type="entry name" value="Methyl-accepting chemotaxis protein (MCP) signaling domain"/>
    <property type="match status" value="1"/>
</dbReference>
<dbReference type="InterPro" id="IPR004089">
    <property type="entry name" value="MCPsignal_dom"/>
</dbReference>
<feature type="domain" description="PAS" evidence="11">
    <location>
        <begin position="25"/>
        <end position="50"/>
    </location>
</feature>
<dbReference type="SUPFAM" id="SSF55785">
    <property type="entry name" value="PYP-like sensor domain (PAS domain)"/>
    <property type="match status" value="1"/>
</dbReference>
<dbReference type="Pfam" id="PF08447">
    <property type="entry name" value="PAS_3"/>
    <property type="match status" value="1"/>
</dbReference>
<evidence type="ECO:0000259" key="10">
    <source>
        <dbReference type="PROSITE" id="PS50111"/>
    </source>
</evidence>
<dbReference type="InterPro" id="IPR004090">
    <property type="entry name" value="Chemotax_Me-accpt_rcpt"/>
</dbReference>
<keyword evidence="6 8" id="KW-0807">Transducer</keyword>
<feature type="domain" description="HAMP" evidence="12">
    <location>
        <begin position="226"/>
        <end position="278"/>
    </location>
</feature>
<dbReference type="Proteomes" id="UP000243063">
    <property type="component" value="Chromosome I"/>
</dbReference>
<dbReference type="GO" id="GO:0004888">
    <property type="term" value="F:transmembrane signaling receptor activity"/>
    <property type="evidence" value="ECO:0007669"/>
    <property type="project" value="InterPro"/>
</dbReference>
<dbReference type="PANTHER" id="PTHR43531:SF14">
    <property type="entry name" value="METHYL-ACCEPTING CHEMOTAXIS PROTEIN I-RELATED"/>
    <property type="match status" value="1"/>
</dbReference>
<evidence type="ECO:0000256" key="4">
    <source>
        <dbReference type="ARBA" id="ARBA00022989"/>
    </source>
</evidence>
<dbReference type="STRING" id="1245526.SAMN05216580_0648"/>
<comment type="similarity">
    <text evidence="7">Belongs to the methyl-accepting chemotaxis (MCP) protein family.</text>
</comment>
<dbReference type="InterPro" id="IPR035965">
    <property type="entry name" value="PAS-like_dom_sf"/>
</dbReference>
<keyword evidence="5 9" id="KW-0472">Membrane</keyword>
<feature type="transmembrane region" description="Helical" evidence="9">
    <location>
        <begin position="208"/>
        <end position="229"/>
    </location>
</feature>
<proteinExistence type="inferred from homology"/>
<evidence type="ECO:0000259" key="12">
    <source>
        <dbReference type="PROSITE" id="PS50885"/>
    </source>
</evidence>
<dbReference type="InterPro" id="IPR000014">
    <property type="entry name" value="PAS"/>
</dbReference>
<dbReference type="CDD" id="cd11386">
    <property type="entry name" value="MCP_signal"/>
    <property type="match status" value="1"/>
</dbReference>
<dbReference type="NCBIfam" id="TIGR00229">
    <property type="entry name" value="sensory_box"/>
    <property type="match status" value="1"/>
</dbReference>
<keyword evidence="4 9" id="KW-1133">Transmembrane helix</keyword>
<keyword evidence="2" id="KW-0488">Methylation</keyword>
<gene>
    <name evidence="13" type="ORF">SAMN05216580_0648</name>
</gene>
<evidence type="ECO:0000256" key="3">
    <source>
        <dbReference type="ARBA" id="ARBA00022692"/>
    </source>
</evidence>
<feature type="transmembrane region" description="Helical" evidence="9">
    <location>
        <begin position="169"/>
        <end position="188"/>
    </location>
</feature>
<dbReference type="InterPro" id="IPR003660">
    <property type="entry name" value="HAMP_dom"/>
</dbReference>
<evidence type="ECO:0000256" key="9">
    <source>
        <dbReference type="SAM" id="Phobius"/>
    </source>
</evidence>
<dbReference type="Gene3D" id="1.10.287.950">
    <property type="entry name" value="Methyl-accepting chemotaxis protein"/>
    <property type="match status" value="1"/>
</dbReference>
<keyword evidence="14" id="KW-1185">Reference proteome</keyword>
<evidence type="ECO:0000256" key="5">
    <source>
        <dbReference type="ARBA" id="ARBA00023136"/>
    </source>
</evidence>
<dbReference type="GO" id="GO:0005886">
    <property type="term" value="C:plasma membrane"/>
    <property type="evidence" value="ECO:0007669"/>
    <property type="project" value="TreeGrafter"/>
</dbReference>
<evidence type="ECO:0000256" key="7">
    <source>
        <dbReference type="ARBA" id="ARBA00029447"/>
    </source>
</evidence>
<dbReference type="SMART" id="SM00283">
    <property type="entry name" value="MA"/>
    <property type="match status" value="1"/>
</dbReference>
<protein>
    <submittedName>
        <fullName evidence="13">Methyl-accepting chemotaxis sensory transducer with Pas/Pac sensor</fullName>
    </submittedName>
</protein>
<organism evidence="13 14">
    <name type="scientific">Geopseudomonas guangdongensis</name>
    <dbReference type="NCBI Taxonomy" id="1245526"/>
    <lineage>
        <taxon>Bacteria</taxon>
        <taxon>Pseudomonadati</taxon>
        <taxon>Pseudomonadota</taxon>
        <taxon>Gammaproteobacteria</taxon>
        <taxon>Pseudomonadales</taxon>
        <taxon>Pseudomonadaceae</taxon>
        <taxon>Geopseudomonas</taxon>
    </lineage>
</organism>
<evidence type="ECO:0000256" key="8">
    <source>
        <dbReference type="PROSITE-ProRule" id="PRU00284"/>
    </source>
</evidence>
<accession>A0A1H2EJJ8</accession>
<dbReference type="InterPro" id="IPR051310">
    <property type="entry name" value="MCP_chemotaxis"/>
</dbReference>